<reference evidence="2" key="1">
    <citation type="submission" date="2022-11" db="UniProtKB">
        <authorList>
            <consortium name="WormBaseParasite"/>
        </authorList>
    </citation>
    <scope>IDENTIFICATION</scope>
</reference>
<keyword evidence="1" id="KW-1185">Reference proteome</keyword>
<evidence type="ECO:0000313" key="1">
    <source>
        <dbReference type="Proteomes" id="UP000887577"/>
    </source>
</evidence>
<proteinExistence type="predicted"/>
<evidence type="ECO:0000313" key="2">
    <source>
        <dbReference type="WBParaSite" id="PSU_v2.g5921.t1"/>
    </source>
</evidence>
<dbReference type="WBParaSite" id="PSU_v2.g5921.t1">
    <property type="protein sequence ID" value="PSU_v2.g5921.t1"/>
    <property type="gene ID" value="PSU_v2.g5921"/>
</dbReference>
<name>A0A914Z0P0_9BILA</name>
<dbReference type="AlphaFoldDB" id="A0A914Z0P0"/>
<sequence length="214" mass="24823">MCIATFNHLALNPYIKLSLGLSSLLSYLTEGMDEKFVKQVHLDLRQILNGHYNIFMASEDDDEEVINHDGYLVYKGRLGKMKSLEIIKMVQSGELIEGEKVSDIFARLIYAENKFRIFYAETYCTVNRTLIEYHKLEIHFRSCLTRQNASVEMKAMAESGLLVLQYQKTVPTTVSDYHFLGLLLDPLRKDEMANFTDMTEEELRKVRSIGYKKQ</sequence>
<protein>
    <submittedName>
        <fullName evidence="2">Uncharacterized protein</fullName>
    </submittedName>
</protein>
<dbReference type="Proteomes" id="UP000887577">
    <property type="component" value="Unplaced"/>
</dbReference>
<organism evidence="1 2">
    <name type="scientific">Panagrolaimus superbus</name>
    <dbReference type="NCBI Taxonomy" id="310955"/>
    <lineage>
        <taxon>Eukaryota</taxon>
        <taxon>Metazoa</taxon>
        <taxon>Ecdysozoa</taxon>
        <taxon>Nematoda</taxon>
        <taxon>Chromadorea</taxon>
        <taxon>Rhabditida</taxon>
        <taxon>Tylenchina</taxon>
        <taxon>Panagrolaimomorpha</taxon>
        <taxon>Panagrolaimoidea</taxon>
        <taxon>Panagrolaimidae</taxon>
        <taxon>Panagrolaimus</taxon>
    </lineage>
</organism>
<accession>A0A914Z0P0</accession>